<keyword evidence="1" id="KW-0175">Coiled coil</keyword>
<reference evidence="4" key="1">
    <citation type="journal article" date="2015" name="Nat. Genet.">
        <title>The genome and transcriptome of the zoonotic hookworm Ancylostoma ceylanicum identify infection-specific gene families.</title>
        <authorList>
            <person name="Schwarz E.M."/>
            <person name="Hu Y."/>
            <person name="Antoshechkin I."/>
            <person name="Miller M.M."/>
            <person name="Sternberg P.W."/>
            <person name="Aroian R.V."/>
        </authorList>
    </citation>
    <scope>NUCLEOTIDE SEQUENCE</scope>
    <source>
        <strain evidence="4">HY135</strain>
    </source>
</reference>
<evidence type="ECO:0000313" key="3">
    <source>
        <dbReference type="EMBL" id="EYB89489.1"/>
    </source>
</evidence>
<organism evidence="3 4">
    <name type="scientific">Ancylostoma ceylanicum</name>
    <dbReference type="NCBI Taxonomy" id="53326"/>
    <lineage>
        <taxon>Eukaryota</taxon>
        <taxon>Metazoa</taxon>
        <taxon>Ecdysozoa</taxon>
        <taxon>Nematoda</taxon>
        <taxon>Chromadorea</taxon>
        <taxon>Rhabditida</taxon>
        <taxon>Rhabditina</taxon>
        <taxon>Rhabditomorpha</taxon>
        <taxon>Strongyloidea</taxon>
        <taxon>Ancylostomatidae</taxon>
        <taxon>Ancylostomatinae</taxon>
        <taxon>Ancylostoma</taxon>
    </lineage>
</organism>
<evidence type="ECO:0000313" key="4">
    <source>
        <dbReference type="Proteomes" id="UP000024635"/>
    </source>
</evidence>
<dbReference type="AlphaFoldDB" id="A0A016SGR3"/>
<accession>A0A016SGR3</accession>
<evidence type="ECO:0008006" key="5">
    <source>
        <dbReference type="Google" id="ProtNLM"/>
    </source>
</evidence>
<feature type="coiled-coil region" evidence="1">
    <location>
        <begin position="48"/>
        <end position="75"/>
    </location>
</feature>
<evidence type="ECO:0000256" key="2">
    <source>
        <dbReference type="SAM" id="SignalP"/>
    </source>
</evidence>
<comment type="caution">
    <text evidence="3">The sequence shown here is derived from an EMBL/GenBank/DDBJ whole genome shotgun (WGS) entry which is preliminary data.</text>
</comment>
<evidence type="ECO:0000256" key="1">
    <source>
        <dbReference type="SAM" id="Coils"/>
    </source>
</evidence>
<dbReference type="Proteomes" id="UP000024635">
    <property type="component" value="Unassembled WGS sequence"/>
</dbReference>
<proteinExistence type="predicted"/>
<dbReference type="EMBL" id="JARK01001567">
    <property type="protein sequence ID" value="EYB89489.1"/>
    <property type="molecule type" value="Genomic_DNA"/>
</dbReference>
<protein>
    <recommendedName>
        <fullName evidence="5">DUF148 domain-containing protein</fullName>
    </recommendedName>
</protein>
<feature type="chain" id="PRO_5012723306" description="DUF148 domain-containing protein" evidence="2">
    <location>
        <begin position="16"/>
        <end position="145"/>
    </location>
</feature>
<dbReference type="OrthoDB" id="5849956at2759"/>
<sequence length="145" mass="16046">MKKLILLFIVPAIFAFKAQFKYGCGSESCTYKFVIPEVVAHYVNPKVLKEEVEDLQDSIKVLKKLQEEMPEANTKAFDEAFEKKHNDAAEAVLKATETVDGQKDSFANAVAKTAEAKKIALCLAGKTNCFESGKYSDDCGKVCDH</sequence>
<keyword evidence="2" id="KW-0732">Signal</keyword>
<feature type="signal peptide" evidence="2">
    <location>
        <begin position="1"/>
        <end position="15"/>
    </location>
</feature>
<keyword evidence="4" id="KW-1185">Reference proteome</keyword>
<name>A0A016SGR3_9BILA</name>
<gene>
    <name evidence="3" type="primary">Acey_s0231.g3006</name>
    <name evidence="3" type="synonym">Acey-M28.10</name>
    <name evidence="3" type="ORF">Y032_0231g3006</name>
</gene>